<dbReference type="Pfam" id="PF06133">
    <property type="entry name" value="Com_YlbF"/>
    <property type="match status" value="1"/>
</dbReference>
<dbReference type="InterPro" id="IPR010368">
    <property type="entry name" value="Com_YlbF"/>
</dbReference>
<accession>A0A8I0AKV2</accession>
<dbReference type="Proteomes" id="UP000615234">
    <property type="component" value="Unassembled WGS sequence"/>
</dbReference>
<proteinExistence type="predicted"/>
<dbReference type="Gene3D" id="1.20.1500.10">
    <property type="entry name" value="YheA/YmcA-like"/>
    <property type="match status" value="1"/>
</dbReference>
<protein>
    <submittedName>
        <fullName evidence="1">YlbF family regulator</fullName>
    </submittedName>
</protein>
<organism evidence="1 2">
    <name type="scientific">Coprococcus hominis</name>
    <name type="common">ex Liu et al. 2022</name>
    <dbReference type="NCBI Taxonomy" id="2763039"/>
    <lineage>
        <taxon>Bacteria</taxon>
        <taxon>Bacillati</taxon>
        <taxon>Bacillota</taxon>
        <taxon>Clostridia</taxon>
        <taxon>Lachnospirales</taxon>
        <taxon>Lachnospiraceae</taxon>
        <taxon>Coprococcus</taxon>
    </lineage>
</organism>
<comment type="caution">
    <text evidence="1">The sequence shown here is derived from an EMBL/GenBank/DDBJ whole genome shotgun (WGS) entry which is preliminary data.</text>
</comment>
<gene>
    <name evidence="1" type="ORF">H8S09_08015</name>
</gene>
<dbReference type="RefSeq" id="WP_186847648.1">
    <property type="nucleotide sequence ID" value="NZ_JACOOX010000004.1"/>
</dbReference>
<sequence length="111" mass="13226">MSDVVELSKKLNETIKESEFYRNYLTCRERLYEHPDLLRGLNEFKKRNSEIQNRGSVDNPYDEVVALFEEYDSIVHDTIVNDFLRAERKLCRMLKTMYDEIADGLDVDIKQ</sequence>
<dbReference type="EMBL" id="JACOOX010000004">
    <property type="protein sequence ID" value="MBC5662836.1"/>
    <property type="molecule type" value="Genomic_DNA"/>
</dbReference>
<dbReference type="AlphaFoldDB" id="A0A8I0AKV2"/>
<dbReference type="SUPFAM" id="SSF158622">
    <property type="entry name" value="YheA/YmcA-like"/>
    <property type="match status" value="1"/>
</dbReference>
<name>A0A8I0AKV2_9FIRM</name>
<evidence type="ECO:0000313" key="1">
    <source>
        <dbReference type="EMBL" id="MBC5662836.1"/>
    </source>
</evidence>
<dbReference type="InterPro" id="IPR023378">
    <property type="entry name" value="YheA/YmcA-like_dom_sf"/>
</dbReference>
<keyword evidence="2" id="KW-1185">Reference proteome</keyword>
<evidence type="ECO:0000313" key="2">
    <source>
        <dbReference type="Proteomes" id="UP000615234"/>
    </source>
</evidence>
<reference evidence="1 2" key="1">
    <citation type="submission" date="2020-08" db="EMBL/GenBank/DDBJ databases">
        <title>Genome public.</title>
        <authorList>
            <person name="Liu C."/>
            <person name="Sun Q."/>
        </authorList>
    </citation>
    <scope>NUCLEOTIDE SEQUENCE [LARGE SCALE GENOMIC DNA]</scope>
    <source>
        <strain evidence="1 2">NSJ-10</strain>
    </source>
</reference>